<dbReference type="SMART" id="SM00028">
    <property type="entry name" value="TPR"/>
    <property type="match status" value="5"/>
</dbReference>
<dbReference type="EMBL" id="CABFUZ020000092">
    <property type="protein sequence ID" value="VVM05548.1"/>
    <property type="molecule type" value="Genomic_DNA"/>
</dbReference>
<dbReference type="PROSITE" id="PS50293">
    <property type="entry name" value="TPR_REGION"/>
    <property type="match status" value="2"/>
</dbReference>
<name>A0A5E6M9C8_9BACT</name>
<gene>
    <name evidence="4" type="ORF">MAMC_00658</name>
</gene>
<dbReference type="PANTHER" id="PTHR44858:SF1">
    <property type="entry name" value="UDP-N-ACETYLGLUCOSAMINE--PEPTIDE N-ACETYLGLUCOSAMINYLTRANSFERASE SPINDLY-RELATED"/>
    <property type="match status" value="1"/>
</dbReference>
<dbReference type="InterPro" id="IPR050498">
    <property type="entry name" value="Ycf3"/>
</dbReference>
<dbReference type="AlphaFoldDB" id="A0A5E6M9C8"/>
<dbReference type="Pfam" id="PF13432">
    <property type="entry name" value="TPR_16"/>
    <property type="match status" value="2"/>
</dbReference>
<keyword evidence="2 3" id="KW-0802">TPR repeat</keyword>
<dbReference type="SUPFAM" id="SSF48452">
    <property type="entry name" value="TPR-like"/>
    <property type="match status" value="1"/>
</dbReference>
<comment type="caution">
    <text evidence="4">The sequence shown here is derived from an EMBL/GenBank/DDBJ whole genome shotgun (WGS) entry which is preliminary data.</text>
</comment>
<feature type="repeat" description="TPR" evidence="3">
    <location>
        <begin position="242"/>
        <end position="275"/>
    </location>
</feature>
<proteinExistence type="predicted"/>
<organism evidence="4 5">
    <name type="scientific">Methylacidimicrobium cyclopophantes</name>
    <dbReference type="NCBI Taxonomy" id="1041766"/>
    <lineage>
        <taxon>Bacteria</taxon>
        <taxon>Pseudomonadati</taxon>
        <taxon>Verrucomicrobiota</taxon>
        <taxon>Methylacidimicrobium</taxon>
    </lineage>
</organism>
<evidence type="ECO:0000256" key="2">
    <source>
        <dbReference type="ARBA" id="ARBA00022803"/>
    </source>
</evidence>
<dbReference type="InterPro" id="IPR011990">
    <property type="entry name" value="TPR-like_helical_dom_sf"/>
</dbReference>
<dbReference type="Gene3D" id="1.25.40.10">
    <property type="entry name" value="Tetratricopeptide repeat domain"/>
    <property type="match status" value="2"/>
</dbReference>
<dbReference type="GO" id="GO:0009279">
    <property type="term" value="C:cell outer membrane"/>
    <property type="evidence" value="ECO:0007669"/>
    <property type="project" value="TreeGrafter"/>
</dbReference>
<feature type="repeat" description="TPR" evidence="3">
    <location>
        <begin position="174"/>
        <end position="207"/>
    </location>
</feature>
<dbReference type="OrthoDB" id="187175at2"/>
<dbReference type="PROSITE" id="PS50005">
    <property type="entry name" value="TPR"/>
    <property type="match status" value="4"/>
</dbReference>
<evidence type="ECO:0000313" key="5">
    <source>
        <dbReference type="Proteomes" id="UP000381693"/>
    </source>
</evidence>
<dbReference type="PANTHER" id="PTHR44858">
    <property type="entry name" value="TETRATRICOPEPTIDE REPEAT PROTEIN 6"/>
    <property type="match status" value="1"/>
</dbReference>
<accession>A0A5E6M9C8</accession>
<evidence type="ECO:0000256" key="3">
    <source>
        <dbReference type="PROSITE-ProRule" id="PRU00339"/>
    </source>
</evidence>
<feature type="repeat" description="TPR" evidence="3">
    <location>
        <begin position="208"/>
        <end position="241"/>
    </location>
</feature>
<protein>
    <submittedName>
        <fullName evidence="4">Uncharacterized protein</fullName>
    </submittedName>
</protein>
<dbReference type="Proteomes" id="UP000381693">
    <property type="component" value="Unassembled WGS sequence"/>
</dbReference>
<dbReference type="GO" id="GO:0046813">
    <property type="term" value="P:receptor-mediated virion attachment to host cell"/>
    <property type="evidence" value="ECO:0007669"/>
    <property type="project" value="TreeGrafter"/>
</dbReference>
<keyword evidence="5" id="KW-1185">Reference proteome</keyword>
<dbReference type="InterPro" id="IPR019734">
    <property type="entry name" value="TPR_rpt"/>
</dbReference>
<feature type="repeat" description="TPR" evidence="3">
    <location>
        <begin position="140"/>
        <end position="173"/>
    </location>
</feature>
<evidence type="ECO:0000256" key="1">
    <source>
        <dbReference type="ARBA" id="ARBA00022737"/>
    </source>
</evidence>
<dbReference type="Pfam" id="PF13181">
    <property type="entry name" value="TPR_8"/>
    <property type="match status" value="1"/>
</dbReference>
<reference evidence="4" key="1">
    <citation type="submission" date="2019-09" db="EMBL/GenBank/DDBJ databases">
        <authorList>
            <person name="Cremers G."/>
        </authorList>
    </citation>
    <scope>NUCLEOTIDE SEQUENCE [LARGE SCALE GENOMIC DNA]</scope>
    <source>
        <strain evidence="4">3B</strain>
    </source>
</reference>
<sequence>MKAPCQHPLEGSSFLFPGRRRQRRKSLREDVASISLLVLAAGLWPLLPSAGAQSTDSGWTNACPPAGDEVISESSRIRELAIPVEEVTESSFRKSDIAAGGGEERELPYFERAISLEEGKEWRQLLDLSRKWTRAYPKEGAAWFFLGLAQEKVGNYHEAIRAYREAIRRKEDFPKAWCNLGTCYAYLGRYLEAVGALKEAVRQKEDFGRAWSDLGAAYVGLGRPSEAVQALEKATRLRPDLPEAWANLGTAYAESKNYDRAIAATKKALRLKPDYAAAWCNLATLCKETGRKKEMAEACRKMQELDPALGKELSEKLTAP</sequence>
<keyword evidence="1" id="KW-0677">Repeat</keyword>
<evidence type="ECO:0000313" key="4">
    <source>
        <dbReference type="EMBL" id="VVM05548.1"/>
    </source>
</evidence>